<evidence type="ECO:0000256" key="2">
    <source>
        <dbReference type="ARBA" id="ARBA00022723"/>
    </source>
</evidence>
<name>A0ABP9I692_9ACTN</name>
<dbReference type="PANTHER" id="PTHR42978:SF6">
    <property type="entry name" value="QUORUM-QUENCHING LACTONASE YTNP-RELATED"/>
    <property type="match status" value="1"/>
</dbReference>
<dbReference type="InterPro" id="IPR051013">
    <property type="entry name" value="MBL_superfamily_lactonases"/>
</dbReference>
<proteinExistence type="inferred from homology"/>
<evidence type="ECO:0000256" key="3">
    <source>
        <dbReference type="ARBA" id="ARBA00022801"/>
    </source>
</evidence>
<dbReference type="EMBL" id="BAABHS010000037">
    <property type="protein sequence ID" value="GAA4989195.1"/>
    <property type="molecule type" value="Genomic_DNA"/>
</dbReference>
<keyword evidence="3" id="KW-0378">Hydrolase</keyword>
<evidence type="ECO:0000313" key="6">
    <source>
        <dbReference type="EMBL" id="GAA4989195.1"/>
    </source>
</evidence>
<dbReference type="Gene3D" id="3.60.15.10">
    <property type="entry name" value="Ribonuclease Z/Hydroxyacylglutathione hydrolase-like"/>
    <property type="match status" value="1"/>
</dbReference>
<gene>
    <name evidence="6" type="ORF">GCM10023205_70320</name>
</gene>
<evidence type="ECO:0000313" key="7">
    <source>
        <dbReference type="Proteomes" id="UP001500466"/>
    </source>
</evidence>
<sequence>MANTVTDDNGLTHRGERLRRPSGVASVQLGDTKVTFVPDGAIQGRPRAWLPDSTDEFWAAHPEYLDDSGHMVASVGGLLVEHGGRALLIDAGFGPYDLPADPATPNGAMRGGTLPANLAALGRTPDRIEAVAFSHLHPDHLGWATHPEPGGDRPLLAQAEYLVAEPEWAPYADAAGGGVRDASIEALAPRVRTVADYEEIFPGVRVRIAAGHTAGHAEFVITGGGRRLIAFGDSLHSPVQVAHPDWSCVYDHDPVRAAAHRHRLVAELAEPDTIGFGLHFADVVFGRVRRDGRELGWRPLDDEGAVDAG</sequence>
<keyword evidence="7" id="KW-1185">Reference proteome</keyword>
<dbReference type="InterPro" id="IPR036866">
    <property type="entry name" value="RibonucZ/Hydroxyglut_hydro"/>
</dbReference>
<dbReference type="RefSeq" id="WP_345679872.1">
    <property type="nucleotide sequence ID" value="NZ_BAABHS010000037.1"/>
</dbReference>
<dbReference type="SUPFAM" id="SSF56281">
    <property type="entry name" value="Metallo-hydrolase/oxidoreductase"/>
    <property type="match status" value="1"/>
</dbReference>
<organism evidence="6 7">
    <name type="scientific">Yinghuangia aomiensis</name>
    <dbReference type="NCBI Taxonomy" id="676205"/>
    <lineage>
        <taxon>Bacteria</taxon>
        <taxon>Bacillati</taxon>
        <taxon>Actinomycetota</taxon>
        <taxon>Actinomycetes</taxon>
        <taxon>Kitasatosporales</taxon>
        <taxon>Streptomycetaceae</taxon>
        <taxon>Yinghuangia</taxon>
    </lineage>
</organism>
<dbReference type="Pfam" id="PF00753">
    <property type="entry name" value="Lactamase_B"/>
    <property type="match status" value="1"/>
</dbReference>
<evidence type="ECO:0000256" key="4">
    <source>
        <dbReference type="ARBA" id="ARBA00022833"/>
    </source>
</evidence>
<dbReference type="InterPro" id="IPR001279">
    <property type="entry name" value="Metallo-B-lactamas"/>
</dbReference>
<keyword evidence="4" id="KW-0862">Zinc</keyword>
<comment type="caution">
    <text evidence="6">The sequence shown here is derived from an EMBL/GenBank/DDBJ whole genome shotgun (WGS) entry which is preliminary data.</text>
</comment>
<feature type="domain" description="Metallo-beta-lactamase" evidence="5">
    <location>
        <begin position="74"/>
        <end position="278"/>
    </location>
</feature>
<dbReference type="SMART" id="SM00849">
    <property type="entry name" value="Lactamase_B"/>
    <property type="match status" value="1"/>
</dbReference>
<evidence type="ECO:0000259" key="5">
    <source>
        <dbReference type="SMART" id="SM00849"/>
    </source>
</evidence>
<reference evidence="7" key="1">
    <citation type="journal article" date="2019" name="Int. J. Syst. Evol. Microbiol.">
        <title>The Global Catalogue of Microorganisms (GCM) 10K type strain sequencing project: providing services to taxonomists for standard genome sequencing and annotation.</title>
        <authorList>
            <consortium name="The Broad Institute Genomics Platform"/>
            <consortium name="The Broad Institute Genome Sequencing Center for Infectious Disease"/>
            <person name="Wu L."/>
            <person name="Ma J."/>
        </authorList>
    </citation>
    <scope>NUCLEOTIDE SEQUENCE [LARGE SCALE GENOMIC DNA]</scope>
    <source>
        <strain evidence="7">JCM 17986</strain>
    </source>
</reference>
<comment type="similarity">
    <text evidence="1">Belongs to the metallo-beta-lactamase superfamily.</text>
</comment>
<evidence type="ECO:0000256" key="1">
    <source>
        <dbReference type="ARBA" id="ARBA00007749"/>
    </source>
</evidence>
<protein>
    <submittedName>
        <fullName evidence="6">MBL fold metallo-hydrolase</fullName>
    </submittedName>
</protein>
<dbReference type="PANTHER" id="PTHR42978">
    <property type="entry name" value="QUORUM-QUENCHING LACTONASE YTNP-RELATED-RELATED"/>
    <property type="match status" value="1"/>
</dbReference>
<accession>A0ABP9I692</accession>
<keyword evidence="2" id="KW-0479">Metal-binding</keyword>
<dbReference type="Proteomes" id="UP001500466">
    <property type="component" value="Unassembled WGS sequence"/>
</dbReference>